<gene>
    <name evidence="1" type="ORF">L1987_43398</name>
</gene>
<evidence type="ECO:0000313" key="1">
    <source>
        <dbReference type="EMBL" id="KAI3784300.1"/>
    </source>
</evidence>
<accession>A0ACB9GMH7</accession>
<evidence type="ECO:0000313" key="2">
    <source>
        <dbReference type="Proteomes" id="UP001056120"/>
    </source>
</evidence>
<dbReference type="EMBL" id="CM042031">
    <property type="protein sequence ID" value="KAI3784300.1"/>
    <property type="molecule type" value="Genomic_DNA"/>
</dbReference>
<reference evidence="2" key="1">
    <citation type="journal article" date="2022" name="Mol. Ecol. Resour.">
        <title>The genomes of chicory, endive, great burdock and yacon provide insights into Asteraceae palaeo-polyploidization history and plant inulin production.</title>
        <authorList>
            <person name="Fan W."/>
            <person name="Wang S."/>
            <person name="Wang H."/>
            <person name="Wang A."/>
            <person name="Jiang F."/>
            <person name="Liu H."/>
            <person name="Zhao H."/>
            <person name="Xu D."/>
            <person name="Zhang Y."/>
        </authorList>
    </citation>
    <scope>NUCLEOTIDE SEQUENCE [LARGE SCALE GENOMIC DNA]</scope>
    <source>
        <strain evidence="2">cv. Yunnan</strain>
    </source>
</reference>
<dbReference type="Proteomes" id="UP001056120">
    <property type="component" value="Linkage Group LG14"/>
</dbReference>
<sequence length="88" mass="9774">MWYWYVDPKTGEAVVMSKGKSASGNIVPKEVIRIFDEVCFINFSVNDLEEKAPAYLASTQEHLCVLVKYARAIGPAHLLSAHASGLYK</sequence>
<keyword evidence="2" id="KW-1185">Reference proteome</keyword>
<protein>
    <submittedName>
        <fullName evidence="1">Uncharacterized protein</fullName>
    </submittedName>
</protein>
<comment type="caution">
    <text evidence="1">The sequence shown here is derived from an EMBL/GenBank/DDBJ whole genome shotgun (WGS) entry which is preliminary data.</text>
</comment>
<organism evidence="1 2">
    <name type="scientific">Smallanthus sonchifolius</name>
    <dbReference type="NCBI Taxonomy" id="185202"/>
    <lineage>
        <taxon>Eukaryota</taxon>
        <taxon>Viridiplantae</taxon>
        <taxon>Streptophyta</taxon>
        <taxon>Embryophyta</taxon>
        <taxon>Tracheophyta</taxon>
        <taxon>Spermatophyta</taxon>
        <taxon>Magnoliopsida</taxon>
        <taxon>eudicotyledons</taxon>
        <taxon>Gunneridae</taxon>
        <taxon>Pentapetalae</taxon>
        <taxon>asterids</taxon>
        <taxon>campanulids</taxon>
        <taxon>Asterales</taxon>
        <taxon>Asteraceae</taxon>
        <taxon>Asteroideae</taxon>
        <taxon>Heliantheae alliance</taxon>
        <taxon>Millerieae</taxon>
        <taxon>Smallanthus</taxon>
    </lineage>
</organism>
<name>A0ACB9GMH7_9ASTR</name>
<reference evidence="1 2" key="2">
    <citation type="journal article" date="2022" name="Mol. Ecol. Resour.">
        <title>The genomes of chicory, endive, great burdock and yacon provide insights into Asteraceae paleo-polyploidization history and plant inulin production.</title>
        <authorList>
            <person name="Fan W."/>
            <person name="Wang S."/>
            <person name="Wang H."/>
            <person name="Wang A."/>
            <person name="Jiang F."/>
            <person name="Liu H."/>
            <person name="Zhao H."/>
            <person name="Xu D."/>
            <person name="Zhang Y."/>
        </authorList>
    </citation>
    <scope>NUCLEOTIDE SEQUENCE [LARGE SCALE GENOMIC DNA]</scope>
    <source>
        <strain evidence="2">cv. Yunnan</strain>
        <tissue evidence="1">Leaves</tissue>
    </source>
</reference>
<proteinExistence type="predicted"/>